<evidence type="ECO:0000313" key="6">
    <source>
        <dbReference type="EMBL" id="KIZ07481.1"/>
    </source>
</evidence>
<dbReference type="Pfam" id="PF05577">
    <property type="entry name" value="Peptidase_S28"/>
    <property type="match status" value="2"/>
</dbReference>
<comment type="similarity">
    <text evidence="1">Belongs to the peptidase S28 family.</text>
</comment>
<evidence type="ECO:0000256" key="4">
    <source>
        <dbReference type="ARBA" id="ARBA00022801"/>
    </source>
</evidence>
<dbReference type="SUPFAM" id="SSF53474">
    <property type="entry name" value="alpha/beta-Hydrolases"/>
    <property type="match status" value="1"/>
</dbReference>
<dbReference type="GO" id="GO:0006508">
    <property type="term" value="P:proteolysis"/>
    <property type="evidence" value="ECO:0007669"/>
    <property type="project" value="UniProtKB-KW"/>
</dbReference>
<keyword evidence="6" id="KW-0121">Carboxypeptidase</keyword>
<dbReference type="GO" id="GO:0008239">
    <property type="term" value="F:dipeptidyl-peptidase activity"/>
    <property type="evidence" value="ECO:0007669"/>
    <property type="project" value="UniProtKB-EC"/>
</dbReference>
<evidence type="ECO:0000256" key="5">
    <source>
        <dbReference type="ARBA" id="ARBA00023180"/>
    </source>
</evidence>
<dbReference type="InterPro" id="IPR029058">
    <property type="entry name" value="AB_hydrolase_fold"/>
</dbReference>
<evidence type="ECO:0000313" key="7">
    <source>
        <dbReference type="Proteomes" id="UP000054498"/>
    </source>
</evidence>
<dbReference type="EMBL" id="KK100257">
    <property type="protein sequence ID" value="KIZ07481.1"/>
    <property type="molecule type" value="Genomic_DNA"/>
</dbReference>
<keyword evidence="4 6" id="KW-0378">Hydrolase</keyword>
<dbReference type="PANTHER" id="PTHR11010:SF38">
    <property type="entry name" value="LYSOSOMAL PRO-X CARBOXYPEPTIDASE"/>
    <property type="match status" value="1"/>
</dbReference>
<accession>A0A0D2NTH6</accession>
<evidence type="ECO:0000256" key="1">
    <source>
        <dbReference type="ARBA" id="ARBA00011079"/>
    </source>
</evidence>
<sequence>MWQNAEEFGALLLWVEHRYYGQSEPFGPDSWKTDPTFLTSRQAMADYANILQSLRAAWGAEASPVVAFGGSYGGMLAAWMRRHYPHIIAGAVAASAPVGQFPGVPGFDAQKFWQIATKSATPEAGAPADCAPNARAAFASILELGASDEGRGRLQQLFRLCDPLGDRQDAIDLAYWAQGAFDAYAMGAYPFASAYMGGTDDHPLPPWPMRAACSHLTRNESWLAGYPLTPHGAARAATAAAARRRLRGRRRGAEGVGLAQDEGWLLEGLREAAGVLYNATGEKQCFDIALEGPAAGNAGPWDWQVCTEFMGQELPYFPANGVTDMFWDQGPLDLDAIRAHCRQAWGVEPVTSTHVTLDGGLDYRRASRDPAWRLGGAALGVDAGAPFVTNIVFTNGLLDPWSAFGVLTRDESYDDSIVVIKIPDGGHHVDLMFDHEEESPGIRDARQAILKEIRRWLQVPVPQLSTVAAATAARLPAAMRGQLQRPDEAGARAVVAEA</sequence>
<dbReference type="GO" id="GO:0004180">
    <property type="term" value="F:carboxypeptidase activity"/>
    <property type="evidence" value="ECO:0007669"/>
    <property type="project" value="UniProtKB-KW"/>
</dbReference>
<dbReference type="Proteomes" id="UP000054498">
    <property type="component" value="Unassembled WGS sequence"/>
</dbReference>
<dbReference type="GeneID" id="25726586"/>
<reference evidence="6 7" key="1">
    <citation type="journal article" date="2013" name="BMC Genomics">
        <title>Reconstruction of the lipid metabolism for the microalga Monoraphidium neglectum from its genome sequence reveals characteristics suitable for biofuel production.</title>
        <authorList>
            <person name="Bogen C."/>
            <person name="Al-Dilaimi A."/>
            <person name="Albersmeier A."/>
            <person name="Wichmann J."/>
            <person name="Grundmann M."/>
            <person name="Rupp O."/>
            <person name="Lauersen K.J."/>
            <person name="Blifernez-Klassen O."/>
            <person name="Kalinowski J."/>
            <person name="Goesmann A."/>
            <person name="Mussgnug J.H."/>
            <person name="Kruse O."/>
        </authorList>
    </citation>
    <scope>NUCLEOTIDE SEQUENCE [LARGE SCALE GENOMIC DNA]</scope>
    <source>
        <strain evidence="6 7">SAG 48.87</strain>
    </source>
</reference>
<dbReference type="STRING" id="145388.A0A0D2NTH6"/>
<dbReference type="InterPro" id="IPR008758">
    <property type="entry name" value="Peptidase_S28"/>
</dbReference>
<dbReference type="OrthoDB" id="2130629at2759"/>
<dbReference type="AlphaFoldDB" id="A0A0D2NTH6"/>
<keyword evidence="7" id="KW-1185">Reference proteome</keyword>
<keyword evidence="3" id="KW-0732">Signal</keyword>
<evidence type="ECO:0000256" key="2">
    <source>
        <dbReference type="ARBA" id="ARBA00022670"/>
    </source>
</evidence>
<dbReference type="RefSeq" id="XP_013906500.1">
    <property type="nucleotide sequence ID" value="XM_014051046.1"/>
</dbReference>
<name>A0A0D2NTH6_9CHLO</name>
<keyword evidence="5" id="KW-0325">Glycoprotein</keyword>
<protein>
    <submittedName>
        <fullName evidence="6">Lysosomal Pro-X carboxypeptidase</fullName>
        <ecNumber evidence="6">3.4.14.2</ecNumber>
    </submittedName>
</protein>
<organism evidence="6 7">
    <name type="scientific">Monoraphidium neglectum</name>
    <dbReference type="NCBI Taxonomy" id="145388"/>
    <lineage>
        <taxon>Eukaryota</taxon>
        <taxon>Viridiplantae</taxon>
        <taxon>Chlorophyta</taxon>
        <taxon>core chlorophytes</taxon>
        <taxon>Chlorophyceae</taxon>
        <taxon>CS clade</taxon>
        <taxon>Sphaeropleales</taxon>
        <taxon>Selenastraceae</taxon>
        <taxon>Monoraphidium</taxon>
    </lineage>
</organism>
<keyword evidence="2" id="KW-0645">Protease</keyword>
<proteinExistence type="inferred from homology"/>
<dbReference type="EC" id="3.4.14.2" evidence="6"/>
<dbReference type="PANTHER" id="PTHR11010">
    <property type="entry name" value="PROTEASE S28 PRO-X CARBOXYPEPTIDASE-RELATED"/>
    <property type="match status" value="1"/>
</dbReference>
<dbReference type="KEGG" id="mng:MNEG_0468"/>
<dbReference type="InterPro" id="IPR042269">
    <property type="entry name" value="Ser_carbopepase_S28_SKS"/>
</dbReference>
<gene>
    <name evidence="6" type="ORF">MNEG_0468</name>
</gene>
<dbReference type="Gene3D" id="3.40.50.1820">
    <property type="entry name" value="alpha/beta hydrolase"/>
    <property type="match status" value="1"/>
</dbReference>
<dbReference type="GO" id="GO:0070008">
    <property type="term" value="F:serine-type exopeptidase activity"/>
    <property type="evidence" value="ECO:0007669"/>
    <property type="project" value="InterPro"/>
</dbReference>
<evidence type="ECO:0000256" key="3">
    <source>
        <dbReference type="ARBA" id="ARBA00022729"/>
    </source>
</evidence>
<dbReference type="Gene3D" id="1.20.120.980">
    <property type="entry name" value="Serine carboxypeptidase S28, SKS domain"/>
    <property type="match status" value="1"/>
</dbReference>